<evidence type="ECO:0000313" key="2">
    <source>
        <dbReference type="Proteomes" id="UP000826656"/>
    </source>
</evidence>
<keyword evidence="2" id="KW-1185">Reference proteome</keyword>
<dbReference type="Proteomes" id="UP000826656">
    <property type="component" value="Unassembled WGS sequence"/>
</dbReference>
<name>A0ABQ7WE61_SOLTU</name>
<sequence>MVLNGSIVSIGKVENDTLSAFSAPILTTQGQAAIEVTTTTSYMPLYNTETPTIWGVEPEETLKNWTCTPSLVRRESW</sequence>
<comment type="caution">
    <text evidence="1">The sequence shown here is derived from an EMBL/GenBank/DDBJ whole genome shotgun (WGS) entry which is preliminary data.</text>
</comment>
<reference evidence="1 2" key="1">
    <citation type="journal article" date="2021" name="bioRxiv">
        <title>Chromosome-scale and haplotype-resolved genome assembly of a tetraploid potato cultivar.</title>
        <authorList>
            <person name="Sun H."/>
            <person name="Jiao W.-B."/>
            <person name="Krause K."/>
            <person name="Campoy J.A."/>
            <person name="Goel M."/>
            <person name="Folz-Donahue K."/>
            <person name="Kukat C."/>
            <person name="Huettel B."/>
            <person name="Schneeberger K."/>
        </authorList>
    </citation>
    <scope>NUCLEOTIDE SEQUENCE [LARGE SCALE GENOMIC DNA]</scope>
    <source>
        <strain evidence="1">SolTubOtavaFocal</strain>
        <tissue evidence="1">Leaves</tissue>
    </source>
</reference>
<gene>
    <name evidence="1" type="ORF">KY290_004820</name>
</gene>
<accession>A0ABQ7WE61</accession>
<protein>
    <submittedName>
        <fullName evidence="1">Uncharacterized protein</fullName>
    </submittedName>
</protein>
<organism evidence="1 2">
    <name type="scientific">Solanum tuberosum</name>
    <name type="common">Potato</name>
    <dbReference type="NCBI Taxonomy" id="4113"/>
    <lineage>
        <taxon>Eukaryota</taxon>
        <taxon>Viridiplantae</taxon>
        <taxon>Streptophyta</taxon>
        <taxon>Embryophyta</taxon>
        <taxon>Tracheophyta</taxon>
        <taxon>Spermatophyta</taxon>
        <taxon>Magnoliopsida</taxon>
        <taxon>eudicotyledons</taxon>
        <taxon>Gunneridae</taxon>
        <taxon>Pentapetalae</taxon>
        <taxon>asterids</taxon>
        <taxon>lamiids</taxon>
        <taxon>Solanales</taxon>
        <taxon>Solanaceae</taxon>
        <taxon>Solanoideae</taxon>
        <taxon>Solaneae</taxon>
        <taxon>Solanum</taxon>
    </lineage>
</organism>
<evidence type="ECO:0000313" key="1">
    <source>
        <dbReference type="EMBL" id="KAH0778393.1"/>
    </source>
</evidence>
<dbReference type="EMBL" id="JAIVGD010000002">
    <property type="protein sequence ID" value="KAH0778393.1"/>
    <property type="molecule type" value="Genomic_DNA"/>
</dbReference>
<proteinExistence type="predicted"/>